<reference evidence="4" key="3">
    <citation type="journal article" date="2017" name="Nature">
        <title>Genome sequence of the progenitor of the wheat D genome Aegilops tauschii.</title>
        <authorList>
            <person name="Luo M.C."/>
            <person name="Gu Y.Q."/>
            <person name="Puiu D."/>
            <person name="Wang H."/>
            <person name="Twardziok S.O."/>
            <person name="Deal K.R."/>
            <person name="Huo N."/>
            <person name="Zhu T."/>
            <person name="Wang L."/>
            <person name="Wang Y."/>
            <person name="McGuire P.E."/>
            <person name="Liu S."/>
            <person name="Long H."/>
            <person name="Ramasamy R.K."/>
            <person name="Rodriguez J.C."/>
            <person name="Van S.L."/>
            <person name="Yuan L."/>
            <person name="Wang Z."/>
            <person name="Xia Z."/>
            <person name="Xiao L."/>
            <person name="Anderson O.D."/>
            <person name="Ouyang S."/>
            <person name="Liang Y."/>
            <person name="Zimin A.V."/>
            <person name="Pertea G."/>
            <person name="Qi P."/>
            <person name="Bennetzen J.L."/>
            <person name="Dai X."/>
            <person name="Dawson M.W."/>
            <person name="Muller H.G."/>
            <person name="Kugler K."/>
            <person name="Rivarola-Duarte L."/>
            <person name="Spannagl M."/>
            <person name="Mayer K.F.X."/>
            <person name="Lu F.H."/>
            <person name="Bevan M.W."/>
            <person name="Leroy P."/>
            <person name="Li P."/>
            <person name="You F.M."/>
            <person name="Sun Q."/>
            <person name="Liu Z."/>
            <person name="Lyons E."/>
            <person name="Wicker T."/>
            <person name="Salzberg S.L."/>
            <person name="Devos K.M."/>
            <person name="Dvorak J."/>
        </authorList>
    </citation>
    <scope>NUCLEOTIDE SEQUENCE [LARGE SCALE GENOMIC DNA]</scope>
    <source>
        <strain evidence="4">cv. AL8/78</strain>
    </source>
</reference>
<sequence length="109" mass="12473">ADSAHLEWNLDGLLEMVWEYLDLCRLYTKPKGLNPDYEDPVILSSKRKTVEDFCNQIHKDMAKQFKYALVWGSSVKHKPQRVGKVCILQPLSCYTVSFLALIRKISAGA</sequence>
<dbReference type="GO" id="GO:0003924">
    <property type="term" value="F:GTPase activity"/>
    <property type="evidence" value="ECO:0007669"/>
    <property type="project" value="InterPro"/>
</dbReference>
<dbReference type="InterPro" id="IPR045001">
    <property type="entry name" value="DRG"/>
</dbReference>
<dbReference type="AlphaFoldDB" id="A0A453B0V5"/>
<feature type="domain" description="TGS" evidence="3">
    <location>
        <begin position="25"/>
        <end position="83"/>
    </location>
</feature>
<dbReference type="InterPro" id="IPR004095">
    <property type="entry name" value="TGS"/>
</dbReference>
<dbReference type="FunFam" id="3.10.20.30:FF:000003">
    <property type="entry name" value="Developmentally-regulated GTP-binding protein 1"/>
    <property type="match status" value="1"/>
</dbReference>
<dbReference type="EnsemblPlants" id="AET2Gv20328800.12">
    <property type="protein sequence ID" value="AET2Gv20328800.12"/>
    <property type="gene ID" value="AET2Gv20328800"/>
</dbReference>
<protein>
    <recommendedName>
        <fullName evidence="3">TGS domain-containing protein</fullName>
    </recommendedName>
</protein>
<accession>A0A453B0V5</accession>
<evidence type="ECO:0000256" key="1">
    <source>
        <dbReference type="ARBA" id="ARBA00022741"/>
    </source>
</evidence>
<dbReference type="GO" id="GO:0005525">
    <property type="term" value="F:GTP binding"/>
    <property type="evidence" value="ECO:0007669"/>
    <property type="project" value="UniProtKB-KW"/>
</dbReference>
<reference evidence="4" key="5">
    <citation type="journal article" date="2021" name="G3 (Bethesda)">
        <title>Aegilops tauschii genome assembly Aet v5.0 features greater sequence contiguity and improved annotation.</title>
        <authorList>
            <person name="Wang L."/>
            <person name="Zhu T."/>
            <person name="Rodriguez J.C."/>
            <person name="Deal K.R."/>
            <person name="Dubcovsky J."/>
            <person name="McGuire P.E."/>
            <person name="Lux T."/>
            <person name="Spannagl M."/>
            <person name="Mayer K.F.X."/>
            <person name="Baldrich P."/>
            <person name="Meyers B.C."/>
            <person name="Huo N."/>
            <person name="Gu Y.Q."/>
            <person name="Zhou H."/>
            <person name="Devos K.M."/>
            <person name="Bennetzen J.L."/>
            <person name="Unver T."/>
            <person name="Budak H."/>
            <person name="Gulick P.J."/>
            <person name="Galiba G."/>
            <person name="Kalapos B."/>
            <person name="Nelson D.R."/>
            <person name="Li P."/>
            <person name="You F.M."/>
            <person name="Luo M.C."/>
            <person name="Dvorak J."/>
        </authorList>
    </citation>
    <scope>NUCLEOTIDE SEQUENCE [LARGE SCALE GENOMIC DNA]</scope>
    <source>
        <strain evidence="4">cv. AL8/78</strain>
    </source>
</reference>
<dbReference type="InterPro" id="IPR012675">
    <property type="entry name" value="Beta-grasp_dom_sf"/>
</dbReference>
<dbReference type="InterPro" id="IPR012676">
    <property type="entry name" value="TGS-like"/>
</dbReference>
<evidence type="ECO:0000313" key="5">
    <source>
        <dbReference type="Proteomes" id="UP000015105"/>
    </source>
</evidence>
<evidence type="ECO:0000259" key="3">
    <source>
        <dbReference type="Pfam" id="PF02824"/>
    </source>
</evidence>
<dbReference type="SUPFAM" id="SSF81271">
    <property type="entry name" value="TGS-like"/>
    <property type="match status" value="1"/>
</dbReference>
<reference evidence="4" key="4">
    <citation type="submission" date="2019-03" db="UniProtKB">
        <authorList>
            <consortium name="EnsemblPlants"/>
        </authorList>
    </citation>
    <scope>IDENTIFICATION</scope>
</reference>
<keyword evidence="2" id="KW-0342">GTP-binding</keyword>
<dbReference type="PANTHER" id="PTHR43127">
    <property type="entry name" value="DEVELOPMENTALLY-REGULATED GTP-BINDING PROTEIN 2"/>
    <property type="match status" value="1"/>
</dbReference>
<dbReference type="Pfam" id="PF02824">
    <property type="entry name" value="TGS"/>
    <property type="match status" value="1"/>
</dbReference>
<dbReference type="Proteomes" id="UP000015105">
    <property type="component" value="Chromosome 2D"/>
</dbReference>
<organism evidence="4 5">
    <name type="scientific">Aegilops tauschii subsp. strangulata</name>
    <name type="common">Goatgrass</name>
    <dbReference type="NCBI Taxonomy" id="200361"/>
    <lineage>
        <taxon>Eukaryota</taxon>
        <taxon>Viridiplantae</taxon>
        <taxon>Streptophyta</taxon>
        <taxon>Embryophyta</taxon>
        <taxon>Tracheophyta</taxon>
        <taxon>Spermatophyta</taxon>
        <taxon>Magnoliopsida</taxon>
        <taxon>Liliopsida</taxon>
        <taxon>Poales</taxon>
        <taxon>Poaceae</taxon>
        <taxon>BOP clade</taxon>
        <taxon>Pooideae</taxon>
        <taxon>Triticodae</taxon>
        <taxon>Triticeae</taxon>
        <taxon>Triticinae</taxon>
        <taxon>Aegilops</taxon>
    </lineage>
</organism>
<dbReference type="Gramene" id="AET2Gv20328800.12">
    <property type="protein sequence ID" value="AET2Gv20328800.12"/>
    <property type="gene ID" value="AET2Gv20328800"/>
</dbReference>
<proteinExistence type="predicted"/>
<evidence type="ECO:0000313" key="4">
    <source>
        <dbReference type="EnsemblPlants" id="AET2Gv20328800.12"/>
    </source>
</evidence>
<name>A0A453B0V5_AEGTS</name>
<keyword evidence="1" id="KW-0547">Nucleotide-binding</keyword>
<dbReference type="Gene3D" id="3.10.20.30">
    <property type="match status" value="1"/>
</dbReference>
<reference evidence="5" key="1">
    <citation type="journal article" date="2014" name="Science">
        <title>Ancient hybridizations among the ancestral genomes of bread wheat.</title>
        <authorList>
            <consortium name="International Wheat Genome Sequencing Consortium,"/>
            <person name="Marcussen T."/>
            <person name="Sandve S.R."/>
            <person name="Heier L."/>
            <person name="Spannagl M."/>
            <person name="Pfeifer M."/>
            <person name="Jakobsen K.S."/>
            <person name="Wulff B.B."/>
            <person name="Steuernagel B."/>
            <person name="Mayer K.F."/>
            <person name="Olsen O.A."/>
        </authorList>
    </citation>
    <scope>NUCLEOTIDE SEQUENCE [LARGE SCALE GENOMIC DNA]</scope>
    <source>
        <strain evidence="5">cv. AL8/78</strain>
    </source>
</reference>
<evidence type="ECO:0000256" key="2">
    <source>
        <dbReference type="ARBA" id="ARBA00023134"/>
    </source>
</evidence>
<reference evidence="5" key="2">
    <citation type="journal article" date="2017" name="Nat. Plants">
        <title>The Aegilops tauschii genome reveals multiple impacts of transposons.</title>
        <authorList>
            <person name="Zhao G."/>
            <person name="Zou C."/>
            <person name="Li K."/>
            <person name="Wang K."/>
            <person name="Li T."/>
            <person name="Gao L."/>
            <person name="Zhang X."/>
            <person name="Wang H."/>
            <person name="Yang Z."/>
            <person name="Liu X."/>
            <person name="Jiang W."/>
            <person name="Mao L."/>
            <person name="Kong X."/>
            <person name="Jiao Y."/>
            <person name="Jia J."/>
        </authorList>
    </citation>
    <scope>NUCLEOTIDE SEQUENCE [LARGE SCALE GENOMIC DNA]</scope>
    <source>
        <strain evidence="5">cv. AL8/78</strain>
    </source>
</reference>
<keyword evidence="5" id="KW-1185">Reference proteome</keyword>